<evidence type="ECO:0000313" key="1">
    <source>
        <dbReference type="EMBL" id="MCC5468679.1"/>
    </source>
</evidence>
<organism evidence="1 2">
    <name type="scientific">Pelosinus baikalensis</name>
    <dbReference type="NCBI Taxonomy" id="2892015"/>
    <lineage>
        <taxon>Bacteria</taxon>
        <taxon>Bacillati</taxon>
        <taxon>Bacillota</taxon>
        <taxon>Negativicutes</taxon>
        <taxon>Selenomonadales</taxon>
        <taxon>Sporomusaceae</taxon>
        <taxon>Pelosinus</taxon>
    </lineage>
</organism>
<sequence length="198" mass="23304">MPDHPYDVFRLDTGKVNLYGEVRFDKTNLPLVGAKPDEEVLLKIYWDHVEVLNNQYKLLVNIPRPYTYKTIELPWIEIIKGLKRKPRSVTHSRFVIMMPTTIQHFIQVDDLGQRQQRLSHLSEWSKVYSLDEIAIALEKETNWEHEVFNDRMRQCLYALQHPEQCETVMLELSTPTAAHEYQPDLTAYDRLHNGGKTA</sequence>
<keyword evidence="2" id="KW-1185">Reference proteome</keyword>
<dbReference type="EMBL" id="JAJHJB010000096">
    <property type="protein sequence ID" value="MCC5468679.1"/>
    <property type="molecule type" value="Genomic_DNA"/>
</dbReference>
<evidence type="ECO:0000313" key="2">
    <source>
        <dbReference type="Proteomes" id="UP001165492"/>
    </source>
</evidence>
<protein>
    <submittedName>
        <fullName evidence="1">Uncharacterized protein</fullName>
    </submittedName>
</protein>
<dbReference type="Proteomes" id="UP001165492">
    <property type="component" value="Unassembled WGS sequence"/>
</dbReference>
<proteinExistence type="predicted"/>
<accession>A0ABS8HZS3</accession>
<reference evidence="1" key="1">
    <citation type="submission" date="2021-11" db="EMBL/GenBank/DDBJ databases">
        <title>Description of a new species Pelosinus isolated from the bottom sediments of Lake Baikal.</title>
        <authorList>
            <person name="Zakharyuk A."/>
        </authorList>
    </citation>
    <scope>NUCLEOTIDE SEQUENCE</scope>
    <source>
        <strain evidence="1">Bkl1</strain>
    </source>
</reference>
<comment type="caution">
    <text evidence="1">The sequence shown here is derived from an EMBL/GenBank/DDBJ whole genome shotgun (WGS) entry which is preliminary data.</text>
</comment>
<name>A0ABS8HZS3_9FIRM</name>
<gene>
    <name evidence="1" type="ORF">LMF89_25420</name>
</gene>